<dbReference type="EMBL" id="JAUKTR010000001">
    <property type="protein sequence ID" value="MDO1558011.1"/>
    <property type="molecule type" value="Genomic_DNA"/>
</dbReference>
<dbReference type="RefSeq" id="WP_302108435.1">
    <property type="nucleotide sequence ID" value="NZ_JAUKTR010000001.1"/>
</dbReference>
<name>A0ABT8SHG4_9CAUL</name>
<reference evidence="1" key="1">
    <citation type="submission" date="2023-07" db="EMBL/GenBank/DDBJ databases">
        <title>Brevundimonas soil sp. nov., isolated from the soil of chemical plant.</title>
        <authorList>
            <person name="Wu N."/>
        </authorList>
    </citation>
    <scope>NUCLEOTIDE SEQUENCE</scope>
    <source>
        <strain evidence="1">XZ-24</strain>
    </source>
</reference>
<gene>
    <name evidence="1" type="ORF">Q0812_01040</name>
</gene>
<dbReference type="Proteomes" id="UP001169063">
    <property type="component" value="Unassembled WGS sequence"/>
</dbReference>
<proteinExistence type="predicted"/>
<keyword evidence="2" id="KW-1185">Reference proteome</keyword>
<organism evidence="1 2">
    <name type="scientific">Peiella sedimenti</name>
    <dbReference type="NCBI Taxonomy" id="3061083"/>
    <lineage>
        <taxon>Bacteria</taxon>
        <taxon>Pseudomonadati</taxon>
        <taxon>Pseudomonadota</taxon>
        <taxon>Alphaproteobacteria</taxon>
        <taxon>Caulobacterales</taxon>
        <taxon>Caulobacteraceae</taxon>
        <taxon>Peiella</taxon>
    </lineage>
</organism>
<comment type="caution">
    <text evidence="1">The sequence shown here is derived from an EMBL/GenBank/DDBJ whole genome shotgun (WGS) entry which is preliminary data.</text>
</comment>
<accession>A0ABT8SHG4</accession>
<protein>
    <submittedName>
        <fullName evidence="1">Uncharacterized protein</fullName>
    </submittedName>
</protein>
<evidence type="ECO:0000313" key="1">
    <source>
        <dbReference type="EMBL" id="MDO1558011.1"/>
    </source>
</evidence>
<evidence type="ECO:0000313" key="2">
    <source>
        <dbReference type="Proteomes" id="UP001169063"/>
    </source>
</evidence>
<sequence length="130" mass="14922">MATTVTSTYRRVTDHFEPQDIDPQEQRRLRGQLEQIDYAAYVANREVMGQILRHADARGFQRMAVACAQARAQWINEALLMSDPGRPIRPDQAVRLSSLRQTYEELAEAYEGLRRAVERGYVPFKPEAKG</sequence>